<feature type="transmembrane region" description="Helical" evidence="10">
    <location>
        <begin position="706"/>
        <end position="724"/>
    </location>
</feature>
<dbReference type="Gene3D" id="3.40.1110.10">
    <property type="entry name" value="Calcium-transporting ATPase, cytoplasmic domain N"/>
    <property type="match status" value="1"/>
</dbReference>
<dbReference type="GO" id="GO:0055070">
    <property type="term" value="P:copper ion homeostasis"/>
    <property type="evidence" value="ECO:0007669"/>
    <property type="project" value="TreeGrafter"/>
</dbReference>
<accession>A0A6J7IQU7</accession>
<keyword evidence="5" id="KW-0547">Nucleotide-binding</keyword>
<proteinExistence type="inferred from homology"/>
<dbReference type="SFLD" id="SFLDF00027">
    <property type="entry name" value="p-type_atpase"/>
    <property type="match status" value="1"/>
</dbReference>
<dbReference type="InterPro" id="IPR036163">
    <property type="entry name" value="HMA_dom_sf"/>
</dbReference>
<dbReference type="PROSITE" id="PS01047">
    <property type="entry name" value="HMA_1"/>
    <property type="match status" value="1"/>
</dbReference>
<dbReference type="SFLD" id="SFLDS00003">
    <property type="entry name" value="Haloacid_Dehalogenase"/>
    <property type="match status" value="1"/>
</dbReference>
<dbReference type="InterPro" id="IPR036412">
    <property type="entry name" value="HAD-like_sf"/>
</dbReference>
<dbReference type="InterPro" id="IPR023299">
    <property type="entry name" value="ATPase_P-typ_cyto_dom_N"/>
</dbReference>
<keyword evidence="8 10" id="KW-1133">Transmembrane helix</keyword>
<dbReference type="InterPro" id="IPR023214">
    <property type="entry name" value="HAD_sf"/>
</dbReference>
<keyword evidence="6" id="KW-0067">ATP-binding</keyword>
<feature type="domain" description="HMA" evidence="11">
    <location>
        <begin position="18"/>
        <end position="82"/>
    </location>
</feature>
<dbReference type="PROSITE" id="PS50846">
    <property type="entry name" value="HMA_2"/>
    <property type="match status" value="1"/>
</dbReference>
<dbReference type="AlphaFoldDB" id="A0A6J7IQU7"/>
<keyword evidence="7" id="KW-1278">Translocase</keyword>
<dbReference type="InterPro" id="IPR018303">
    <property type="entry name" value="ATPase_P-typ_P_site"/>
</dbReference>
<evidence type="ECO:0000259" key="11">
    <source>
        <dbReference type="PROSITE" id="PS50846"/>
    </source>
</evidence>
<dbReference type="PANTHER" id="PTHR43520:SF8">
    <property type="entry name" value="P-TYPE CU(+) TRANSPORTER"/>
    <property type="match status" value="1"/>
</dbReference>
<dbReference type="FunFam" id="2.70.150.10:FF:000002">
    <property type="entry name" value="Copper-transporting ATPase 1, putative"/>
    <property type="match status" value="1"/>
</dbReference>
<dbReference type="InterPro" id="IPR008250">
    <property type="entry name" value="ATPase_P-typ_transduc_dom_A_sf"/>
</dbReference>
<dbReference type="PROSITE" id="PS00154">
    <property type="entry name" value="ATPASE_E1_E2"/>
    <property type="match status" value="1"/>
</dbReference>
<protein>
    <submittedName>
        <fullName evidence="12">Unannotated protein</fullName>
    </submittedName>
</protein>
<name>A0A6J7IQU7_9ZZZZ</name>
<dbReference type="InterPro" id="IPR023298">
    <property type="entry name" value="ATPase_P-typ_TM_dom_sf"/>
</dbReference>
<feature type="transmembrane region" description="Helical" evidence="10">
    <location>
        <begin position="193"/>
        <end position="211"/>
    </location>
</feature>
<dbReference type="PANTHER" id="PTHR43520">
    <property type="entry name" value="ATP7, ISOFORM B"/>
    <property type="match status" value="1"/>
</dbReference>
<organism evidence="12">
    <name type="scientific">freshwater metagenome</name>
    <dbReference type="NCBI Taxonomy" id="449393"/>
    <lineage>
        <taxon>unclassified sequences</taxon>
        <taxon>metagenomes</taxon>
        <taxon>ecological metagenomes</taxon>
    </lineage>
</organism>
<dbReference type="SFLD" id="SFLDG00002">
    <property type="entry name" value="C1.7:_P-type_atpase_like"/>
    <property type="match status" value="1"/>
</dbReference>
<dbReference type="Gene3D" id="3.40.50.1000">
    <property type="entry name" value="HAD superfamily/HAD-like"/>
    <property type="match status" value="1"/>
</dbReference>
<dbReference type="GO" id="GO:0043682">
    <property type="term" value="F:P-type divalent copper transporter activity"/>
    <property type="evidence" value="ECO:0007669"/>
    <property type="project" value="TreeGrafter"/>
</dbReference>
<dbReference type="Pfam" id="PF00122">
    <property type="entry name" value="E1-E2_ATPase"/>
    <property type="match status" value="1"/>
</dbReference>
<evidence type="ECO:0000256" key="5">
    <source>
        <dbReference type="ARBA" id="ARBA00022741"/>
    </source>
</evidence>
<feature type="transmembrane region" description="Helical" evidence="10">
    <location>
        <begin position="373"/>
        <end position="400"/>
    </location>
</feature>
<comment type="similarity">
    <text evidence="2">Belongs to the cation transport ATPase (P-type) (TC 3.A.3) family. Type IB subfamily.</text>
</comment>
<dbReference type="EMBL" id="CAFBMR010000162">
    <property type="protein sequence ID" value="CAB4933111.1"/>
    <property type="molecule type" value="Genomic_DNA"/>
</dbReference>
<dbReference type="Pfam" id="PF00403">
    <property type="entry name" value="HMA"/>
    <property type="match status" value="1"/>
</dbReference>
<sequence length="733" mass="76891">MIHCGSWRSRIYSGGVTTQIDLAVSGMTCTSCAARVERRLNRLPGVTATVNFATESARIAIPEGVTVADVVKAVEETGYGASALGTAAGPAEEIASLRRRFWICLVLAIPVIALSMIPILRFNGWEWVALASTFPVVTWGAWPFHRATWINARHRAVTMDTLISLGVGAAFIWSMWVLIFASDHGMEMNGPQTYFEVAAAVPVFILAGRWCEVSAKYRSSSALRALMDLSVPEVSVLRHGVEEVVGADDLQVGDLFVVRPGERVATDGMVEEGNSCIDESLLTGESLPIDVTEGSKVTGGTMNIDGRLLVRASRVGSDTRLAQVARLVVAAQMEKAPIQRLVDRVSAVFVPVVMLISLVTLASWWFITHDAQAAFTAAVAVLIIACPCALGLATPIALLVGTGRGAQIGILIRGPQVLEDTRRVNTIVLDKTGTVTMGAMSVLGVAGEGVSEATVLQLAASAEIGSEHPVARAIVAAAGTVTPMREFSNARGAGVQAMVGEEQITIGRPQWVAESVGSMPSDNLQLRMDAWGDVGATVVAVAQGTRVIGAIAVADEIRPTSGRAVSLLRDLGLRPVLLTGDHERAARAVAIQVGITDVVSDVMPEDKVVHVTALQAQGSVVAMVGDGVNDAAALATADLGIAMGSGSDVAAEASDLTLVRSDLLAAVDAIRLSRKTLAVIRGNLFWAFAYNVAMIPLAAAGVLNPMLAGAAMASSSVFVVANSLRLRRFVPTT</sequence>
<feature type="transmembrane region" description="Helical" evidence="10">
    <location>
        <begin position="157"/>
        <end position="181"/>
    </location>
</feature>
<dbReference type="SUPFAM" id="SSF55008">
    <property type="entry name" value="HMA, heavy metal-associated domain"/>
    <property type="match status" value="1"/>
</dbReference>
<dbReference type="CDD" id="cd02094">
    <property type="entry name" value="P-type_ATPase_Cu-like"/>
    <property type="match status" value="1"/>
</dbReference>
<keyword evidence="9 10" id="KW-0472">Membrane</keyword>
<gene>
    <name evidence="12" type="ORF">UFOPK3610_02040</name>
</gene>
<feature type="transmembrane region" description="Helical" evidence="10">
    <location>
        <begin position="345"/>
        <end position="367"/>
    </location>
</feature>
<evidence type="ECO:0000256" key="7">
    <source>
        <dbReference type="ARBA" id="ARBA00022967"/>
    </source>
</evidence>
<dbReference type="GO" id="GO:0012505">
    <property type="term" value="C:endomembrane system"/>
    <property type="evidence" value="ECO:0007669"/>
    <property type="project" value="UniProtKB-SubCell"/>
</dbReference>
<dbReference type="GO" id="GO:0016887">
    <property type="term" value="F:ATP hydrolysis activity"/>
    <property type="evidence" value="ECO:0007669"/>
    <property type="project" value="InterPro"/>
</dbReference>
<dbReference type="SUPFAM" id="SSF56784">
    <property type="entry name" value="HAD-like"/>
    <property type="match status" value="1"/>
</dbReference>
<keyword evidence="3 10" id="KW-0812">Transmembrane</keyword>
<dbReference type="InterPro" id="IPR006121">
    <property type="entry name" value="HMA_dom"/>
</dbReference>
<dbReference type="GO" id="GO:0016020">
    <property type="term" value="C:membrane"/>
    <property type="evidence" value="ECO:0007669"/>
    <property type="project" value="InterPro"/>
</dbReference>
<dbReference type="PRINTS" id="PR00941">
    <property type="entry name" value="CDATPASE"/>
</dbReference>
<dbReference type="Gene3D" id="2.70.150.10">
    <property type="entry name" value="Calcium-transporting ATPase, cytoplasmic transduction domain A"/>
    <property type="match status" value="1"/>
</dbReference>
<dbReference type="CDD" id="cd00371">
    <property type="entry name" value="HMA"/>
    <property type="match status" value="1"/>
</dbReference>
<dbReference type="Pfam" id="PF00702">
    <property type="entry name" value="Hydrolase"/>
    <property type="match status" value="1"/>
</dbReference>
<dbReference type="NCBIfam" id="TIGR01511">
    <property type="entry name" value="ATPase-IB1_Cu"/>
    <property type="match status" value="1"/>
</dbReference>
<comment type="subcellular location">
    <subcellularLocation>
        <location evidence="1">Endomembrane system</location>
        <topology evidence="1">Multi-pass membrane protein</topology>
    </subcellularLocation>
</comment>
<evidence type="ECO:0000256" key="1">
    <source>
        <dbReference type="ARBA" id="ARBA00004127"/>
    </source>
</evidence>
<feature type="transmembrane region" description="Helical" evidence="10">
    <location>
        <begin position="101"/>
        <end position="121"/>
    </location>
</feature>
<dbReference type="GO" id="GO:0005507">
    <property type="term" value="F:copper ion binding"/>
    <property type="evidence" value="ECO:0007669"/>
    <property type="project" value="TreeGrafter"/>
</dbReference>
<dbReference type="NCBIfam" id="TIGR01494">
    <property type="entry name" value="ATPase_P-type"/>
    <property type="match status" value="1"/>
</dbReference>
<dbReference type="SUPFAM" id="SSF81653">
    <property type="entry name" value="Calcium ATPase, transduction domain A"/>
    <property type="match status" value="1"/>
</dbReference>
<evidence type="ECO:0000256" key="10">
    <source>
        <dbReference type="SAM" id="Phobius"/>
    </source>
</evidence>
<dbReference type="PRINTS" id="PR00119">
    <property type="entry name" value="CATATPASE"/>
</dbReference>
<dbReference type="NCBIfam" id="TIGR01525">
    <property type="entry name" value="ATPase-IB_hvy"/>
    <property type="match status" value="1"/>
</dbReference>
<feature type="transmembrane region" description="Helical" evidence="10">
    <location>
        <begin position="127"/>
        <end position="145"/>
    </location>
</feature>
<evidence type="ECO:0000256" key="6">
    <source>
        <dbReference type="ARBA" id="ARBA00022840"/>
    </source>
</evidence>
<evidence type="ECO:0000256" key="4">
    <source>
        <dbReference type="ARBA" id="ARBA00022723"/>
    </source>
</evidence>
<evidence type="ECO:0000256" key="3">
    <source>
        <dbReference type="ARBA" id="ARBA00022692"/>
    </source>
</evidence>
<dbReference type="Gene3D" id="3.30.70.100">
    <property type="match status" value="1"/>
</dbReference>
<evidence type="ECO:0000256" key="9">
    <source>
        <dbReference type="ARBA" id="ARBA00023136"/>
    </source>
</evidence>
<evidence type="ECO:0000313" key="12">
    <source>
        <dbReference type="EMBL" id="CAB4933111.1"/>
    </source>
</evidence>
<dbReference type="InterPro" id="IPR001757">
    <property type="entry name" value="P_typ_ATPase"/>
</dbReference>
<evidence type="ECO:0000256" key="2">
    <source>
        <dbReference type="ARBA" id="ARBA00006024"/>
    </source>
</evidence>
<dbReference type="SUPFAM" id="SSF81665">
    <property type="entry name" value="Calcium ATPase, transmembrane domain M"/>
    <property type="match status" value="1"/>
</dbReference>
<dbReference type="FunFam" id="3.30.70.100:FF:000005">
    <property type="entry name" value="Copper-exporting P-type ATPase A"/>
    <property type="match status" value="1"/>
</dbReference>
<dbReference type="InterPro" id="IPR059000">
    <property type="entry name" value="ATPase_P-type_domA"/>
</dbReference>
<keyword evidence="4" id="KW-0479">Metal-binding</keyword>
<feature type="transmembrane region" description="Helical" evidence="10">
    <location>
        <begin position="678"/>
        <end position="700"/>
    </location>
</feature>
<dbReference type="InterPro" id="IPR044492">
    <property type="entry name" value="P_typ_ATPase_HD_dom"/>
</dbReference>
<dbReference type="InterPro" id="IPR017969">
    <property type="entry name" value="Heavy-metal-associated_CS"/>
</dbReference>
<evidence type="ECO:0000256" key="8">
    <source>
        <dbReference type="ARBA" id="ARBA00022989"/>
    </source>
</evidence>
<dbReference type="InterPro" id="IPR027256">
    <property type="entry name" value="P-typ_ATPase_IB"/>
</dbReference>
<reference evidence="12" key="1">
    <citation type="submission" date="2020-05" db="EMBL/GenBank/DDBJ databases">
        <authorList>
            <person name="Chiriac C."/>
            <person name="Salcher M."/>
            <person name="Ghai R."/>
            <person name="Kavagutti S V."/>
        </authorList>
    </citation>
    <scope>NUCLEOTIDE SEQUENCE</scope>
</reference>
<dbReference type="GO" id="GO:0005524">
    <property type="term" value="F:ATP binding"/>
    <property type="evidence" value="ECO:0007669"/>
    <property type="project" value="UniProtKB-KW"/>
</dbReference>